<reference evidence="1 2" key="1">
    <citation type="journal article" date="2018" name="Front. Plant Sci.">
        <title>Red Clover (Trifolium pratense) and Zigzag Clover (T. medium) - A Picture of Genomic Similarities and Differences.</title>
        <authorList>
            <person name="Dluhosova J."/>
            <person name="Istvanek J."/>
            <person name="Nedelnik J."/>
            <person name="Repkova J."/>
        </authorList>
    </citation>
    <scope>NUCLEOTIDE SEQUENCE [LARGE SCALE GENOMIC DNA]</scope>
    <source>
        <strain evidence="2">cv. 10/8</strain>
        <tissue evidence="1">Leaf</tissue>
    </source>
</reference>
<evidence type="ECO:0000313" key="1">
    <source>
        <dbReference type="EMBL" id="MCI91945.1"/>
    </source>
</evidence>
<feature type="non-terminal residue" evidence="1">
    <location>
        <position position="1"/>
    </location>
</feature>
<name>A0A392VZ79_9FABA</name>
<comment type="caution">
    <text evidence="1">The sequence shown here is derived from an EMBL/GenBank/DDBJ whole genome shotgun (WGS) entry which is preliminary data.</text>
</comment>
<accession>A0A392VZ79</accession>
<dbReference type="Proteomes" id="UP000265520">
    <property type="component" value="Unassembled WGS sequence"/>
</dbReference>
<keyword evidence="2" id="KW-1185">Reference proteome</keyword>
<organism evidence="1 2">
    <name type="scientific">Trifolium medium</name>
    <dbReference type="NCBI Taxonomy" id="97028"/>
    <lineage>
        <taxon>Eukaryota</taxon>
        <taxon>Viridiplantae</taxon>
        <taxon>Streptophyta</taxon>
        <taxon>Embryophyta</taxon>
        <taxon>Tracheophyta</taxon>
        <taxon>Spermatophyta</taxon>
        <taxon>Magnoliopsida</taxon>
        <taxon>eudicotyledons</taxon>
        <taxon>Gunneridae</taxon>
        <taxon>Pentapetalae</taxon>
        <taxon>rosids</taxon>
        <taxon>fabids</taxon>
        <taxon>Fabales</taxon>
        <taxon>Fabaceae</taxon>
        <taxon>Papilionoideae</taxon>
        <taxon>50 kb inversion clade</taxon>
        <taxon>NPAAA clade</taxon>
        <taxon>Hologalegina</taxon>
        <taxon>IRL clade</taxon>
        <taxon>Trifolieae</taxon>
        <taxon>Trifolium</taxon>
    </lineage>
</organism>
<sequence length="54" mass="5820">KKEGEKLSFPQTAPLILPVDQSRLMARTVFKQAIDPPEGGFVPAGAPMLKSVRA</sequence>
<dbReference type="AlphaFoldDB" id="A0A392VZ79"/>
<dbReference type="EMBL" id="LXQA011286739">
    <property type="protein sequence ID" value="MCI91945.1"/>
    <property type="molecule type" value="Genomic_DNA"/>
</dbReference>
<protein>
    <submittedName>
        <fullName evidence="1">Uncharacterized protein</fullName>
    </submittedName>
</protein>
<evidence type="ECO:0000313" key="2">
    <source>
        <dbReference type="Proteomes" id="UP000265520"/>
    </source>
</evidence>
<proteinExistence type="predicted"/>